<keyword evidence="3" id="KW-1185">Reference proteome</keyword>
<evidence type="ECO:0000256" key="1">
    <source>
        <dbReference type="SAM" id="MobiDB-lite"/>
    </source>
</evidence>
<gene>
    <name evidence="2" type="ORF">F0562_005888</name>
</gene>
<evidence type="ECO:0000313" key="3">
    <source>
        <dbReference type="Proteomes" id="UP000325577"/>
    </source>
</evidence>
<feature type="region of interest" description="Disordered" evidence="1">
    <location>
        <begin position="72"/>
        <end position="102"/>
    </location>
</feature>
<evidence type="ECO:0000313" key="2">
    <source>
        <dbReference type="EMBL" id="KAA8531198.1"/>
    </source>
</evidence>
<dbReference type="AlphaFoldDB" id="A0A5J5ALS2"/>
<dbReference type="OrthoDB" id="683469at2759"/>
<reference evidence="2 3" key="1">
    <citation type="submission" date="2019-09" db="EMBL/GenBank/DDBJ databases">
        <title>A chromosome-level genome assembly of the Chinese tupelo Nyssa sinensis.</title>
        <authorList>
            <person name="Yang X."/>
            <person name="Kang M."/>
            <person name="Yang Y."/>
            <person name="Xiong H."/>
            <person name="Wang M."/>
            <person name="Zhang Z."/>
            <person name="Wang Z."/>
            <person name="Wu H."/>
            <person name="Ma T."/>
            <person name="Liu J."/>
            <person name="Xi Z."/>
        </authorList>
    </citation>
    <scope>NUCLEOTIDE SEQUENCE [LARGE SCALE GENOMIC DNA]</scope>
    <source>
        <strain evidence="2">J267</strain>
        <tissue evidence="2">Leaf</tissue>
    </source>
</reference>
<feature type="compositionally biased region" description="Polar residues" evidence="1">
    <location>
        <begin position="85"/>
        <end position="96"/>
    </location>
</feature>
<name>A0A5J5ALS2_9ASTE</name>
<accession>A0A5J5ALS2</accession>
<organism evidence="2 3">
    <name type="scientific">Nyssa sinensis</name>
    <dbReference type="NCBI Taxonomy" id="561372"/>
    <lineage>
        <taxon>Eukaryota</taxon>
        <taxon>Viridiplantae</taxon>
        <taxon>Streptophyta</taxon>
        <taxon>Embryophyta</taxon>
        <taxon>Tracheophyta</taxon>
        <taxon>Spermatophyta</taxon>
        <taxon>Magnoliopsida</taxon>
        <taxon>eudicotyledons</taxon>
        <taxon>Gunneridae</taxon>
        <taxon>Pentapetalae</taxon>
        <taxon>asterids</taxon>
        <taxon>Cornales</taxon>
        <taxon>Nyssaceae</taxon>
        <taxon>Nyssa</taxon>
    </lineage>
</organism>
<dbReference type="EMBL" id="CM018043">
    <property type="protein sequence ID" value="KAA8531198.1"/>
    <property type="molecule type" value="Genomic_DNA"/>
</dbReference>
<proteinExistence type="predicted"/>
<dbReference type="Proteomes" id="UP000325577">
    <property type="component" value="Linkage Group LG2"/>
</dbReference>
<sequence length="147" mass="16117">MSAVPSYTVDVNETMTISSETSEDEISDSDDVYGLTSENEAFVPSIGENLRNSTFNTAFSLGVSVEVHGRDDLSDFESNDDVKYNPSSEGSSTNEGEVSLDGNNGLFPIAVRVVESENRDNWGFFPQNQNTVIKAHSNEVPWTFMSD</sequence>
<protein>
    <submittedName>
        <fullName evidence="2">Uncharacterized protein</fullName>
    </submittedName>
</protein>